<accession>A0A6A6UQ53</accession>
<evidence type="ECO:0000313" key="2">
    <source>
        <dbReference type="Proteomes" id="UP000799302"/>
    </source>
</evidence>
<gene>
    <name evidence="1" type="ORF">BT63DRAFT_421652</name>
</gene>
<dbReference type="PROSITE" id="PS51257">
    <property type="entry name" value="PROKAR_LIPOPROTEIN"/>
    <property type="match status" value="1"/>
</dbReference>
<reference evidence="1" key="1">
    <citation type="journal article" date="2020" name="Stud. Mycol.">
        <title>101 Dothideomycetes genomes: a test case for predicting lifestyles and emergence of pathogens.</title>
        <authorList>
            <person name="Haridas S."/>
            <person name="Albert R."/>
            <person name="Binder M."/>
            <person name="Bloem J."/>
            <person name="Labutti K."/>
            <person name="Salamov A."/>
            <person name="Andreopoulos B."/>
            <person name="Baker S."/>
            <person name="Barry K."/>
            <person name="Bills G."/>
            <person name="Bluhm B."/>
            <person name="Cannon C."/>
            <person name="Castanera R."/>
            <person name="Culley D."/>
            <person name="Daum C."/>
            <person name="Ezra D."/>
            <person name="Gonzalez J."/>
            <person name="Henrissat B."/>
            <person name="Kuo A."/>
            <person name="Liang C."/>
            <person name="Lipzen A."/>
            <person name="Lutzoni F."/>
            <person name="Magnuson J."/>
            <person name="Mondo S."/>
            <person name="Nolan M."/>
            <person name="Ohm R."/>
            <person name="Pangilinan J."/>
            <person name="Park H.-J."/>
            <person name="Ramirez L."/>
            <person name="Alfaro M."/>
            <person name="Sun H."/>
            <person name="Tritt A."/>
            <person name="Yoshinaga Y."/>
            <person name="Zwiers L.-H."/>
            <person name="Turgeon B."/>
            <person name="Goodwin S."/>
            <person name="Spatafora J."/>
            <person name="Crous P."/>
            <person name="Grigoriev I."/>
        </authorList>
    </citation>
    <scope>NUCLEOTIDE SEQUENCE</scope>
    <source>
        <strain evidence="1">CBS 115976</strain>
    </source>
</reference>
<dbReference type="Proteomes" id="UP000799302">
    <property type="component" value="Unassembled WGS sequence"/>
</dbReference>
<name>A0A6A6UQ53_9PEZI</name>
<organism evidence="1 2">
    <name type="scientific">Microthyrium microscopicum</name>
    <dbReference type="NCBI Taxonomy" id="703497"/>
    <lineage>
        <taxon>Eukaryota</taxon>
        <taxon>Fungi</taxon>
        <taxon>Dikarya</taxon>
        <taxon>Ascomycota</taxon>
        <taxon>Pezizomycotina</taxon>
        <taxon>Dothideomycetes</taxon>
        <taxon>Dothideomycetes incertae sedis</taxon>
        <taxon>Microthyriales</taxon>
        <taxon>Microthyriaceae</taxon>
        <taxon>Microthyrium</taxon>
    </lineage>
</organism>
<dbReference type="EMBL" id="MU004231">
    <property type="protein sequence ID" value="KAF2673517.1"/>
    <property type="molecule type" value="Genomic_DNA"/>
</dbReference>
<evidence type="ECO:0000313" key="1">
    <source>
        <dbReference type="EMBL" id="KAF2673517.1"/>
    </source>
</evidence>
<protein>
    <submittedName>
        <fullName evidence="1">Uncharacterized protein</fullName>
    </submittedName>
</protein>
<sequence>MGRIAAHYTAICLSQACSTALSISTEQKPTMIERPLLLVNPEIAPVGLLDFFV</sequence>
<dbReference type="AlphaFoldDB" id="A0A6A6UQ53"/>
<keyword evidence="2" id="KW-1185">Reference proteome</keyword>
<proteinExistence type="predicted"/>